<feature type="region of interest" description="Disordered" evidence="2">
    <location>
        <begin position="1"/>
        <end position="38"/>
    </location>
</feature>
<dbReference type="PANTHER" id="PTHR42910">
    <property type="entry name" value="TRANSPORTER SCO4007-RELATED"/>
    <property type="match status" value="1"/>
</dbReference>
<evidence type="ECO:0000313" key="5">
    <source>
        <dbReference type="EMBL" id="KAF2644994.1"/>
    </source>
</evidence>
<feature type="transmembrane region" description="Helical" evidence="3">
    <location>
        <begin position="219"/>
        <end position="238"/>
    </location>
</feature>
<dbReference type="Pfam" id="PF07690">
    <property type="entry name" value="MFS_1"/>
    <property type="match status" value="1"/>
</dbReference>
<protein>
    <submittedName>
        <fullName evidence="5">MFS general substrate transporter</fullName>
    </submittedName>
</protein>
<dbReference type="AlphaFoldDB" id="A0A6A6SFH0"/>
<feature type="region of interest" description="Disordered" evidence="2">
    <location>
        <begin position="478"/>
        <end position="528"/>
    </location>
</feature>
<dbReference type="EMBL" id="MU006778">
    <property type="protein sequence ID" value="KAF2644994.1"/>
    <property type="molecule type" value="Genomic_DNA"/>
</dbReference>
<keyword evidence="6" id="KW-1185">Reference proteome</keyword>
<dbReference type="Proteomes" id="UP000799753">
    <property type="component" value="Unassembled WGS sequence"/>
</dbReference>
<feature type="compositionally biased region" description="Basic and acidic residues" evidence="2">
    <location>
        <begin position="495"/>
        <end position="505"/>
    </location>
</feature>
<dbReference type="OrthoDB" id="2105912at2759"/>
<organism evidence="5 6">
    <name type="scientific">Massarina eburnea CBS 473.64</name>
    <dbReference type="NCBI Taxonomy" id="1395130"/>
    <lineage>
        <taxon>Eukaryota</taxon>
        <taxon>Fungi</taxon>
        <taxon>Dikarya</taxon>
        <taxon>Ascomycota</taxon>
        <taxon>Pezizomycotina</taxon>
        <taxon>Dothideomycetes</taxon>
        <taxon>Pleosporomycetidae</taxon>
        <taxon>Pleosporales</taxon>
        <taxon>Massarineae</taxon>
        <taxon>Massarinaceae</taxon>
        <taxon>Massarina</taxon>
    </lineage>
</organism>
<evidence type="ECO:0000256" key="2">
    <source>
        <dbReference type="SAM" id="MobiDB-lite"/>
    </source>
</evidence>
<dbReference type="GO" id="GO:0022857">
    <property type="term" value="F:transmembrane transporter activity"/>
    <property type="evidence" value="ECO:0007669"/>
    <property type="project" value="InterPro"/>
</dbReference>
<accession>A0A6A6SFH0</accession>
<evidence type="ECO:0000256" key="1">
    <source>
        <dbReference type="ARBA" id="ARBA00004141"/>
    </source>
</evidence>
<dbReference type="InterPro" id="IPR036259">
    <property type="entry name" value="MFS_trans_sf"/>
</dbReference>
<dbReference type="PANTHER" id="PTHR42910:SF1">
    <property type="entry name" value="MAJOR FACILITATOR SUPERFAMILY (MFS) PROFILE DOMAIN-CONTAINING PROTEIN"/>
    <property type="match status" value="1"/>
</dbReference>
<feature type="domain" description="Major facilitator superfamily (MFS) profile" evidence="4">
    <location>
        <begin position="62"/>
        <end position="442"/>
    </location>
</feature>
<feature type="transmembrane region" description="Helical" evidence="3">
    <location>
        <begin position="187"/>
        <end position="207"/>
    </location>
</feature>
<sequence length="528" mass="57217">MPSNKPPETDHQESQQTPTSPSPSPSPTPPKPPQPLPHRIHTILTYTPPRCRWDPSRPPQFSMALNVLFAFASGFTVANLYYSHPILNIMAADFGVRYEQVAQIPTVMQGGYAAGLLFLCPLGDLLPRRPFVVALVGGTATVWLGLCLTNNLAVFTALSFIVAITTVTPQLMLPLVGDLAPPHRRAAALSVVVSGLQLGILIARVLSGTMANFLPWRSIYWLACGLQYTIFLLLWLFMPDYPSTNTDMNYFRLLYSILQMLRKHAVLVQACVAALFTSATFTSFWTTLTFLLAGPPYHYTPLIIGLFGLIGIAAMCLGPLYARFVTDRFVPHLSVLFGLTVCLVGICLGTYVGTFSVAGPTLQAFLADFGMQTAQIANRSAIFSIEPKRRNGVNTAFMVFTFCGQLVGTAAGSHIYAKAGWIGSGSASVGFIGVAILAMVVRGPWETGWVGWRGGWSFRKLDKTSADGKTVDKAMHVQEKSGDEEGGGVDVNVDEASREVSKDSSEVINGSEKSERSSGEDVIRPVKV</sequence>
<dbReference type="InterPro" id="IPR020846">
    <property type="entry name" value="MFS_dom"/>
</dbReference>
<feature type="transmembrane region" description="Helical" evidence="3">
    <location>
        <begin position="333"/>
        <end position="352"/>
    </location>
</feature>
<keyword evidence="3" id="KW-1133">Transmembrane helix</keyword>
<feature type="transmembrane region" description="Helical" evidence="3">
    <location>
        <begin position="397"/>
        <end position="416"/>
    </location>
</feature>
<dbReference type="InterPro" id="IPR011701">
    <property type="entry name" value="MFS"/>
</dbReference>
<feature type="transmembrane region" description="Helical" evidence="3">
    <location>
        <begin position="266"/>
        <end position="293"/>
    </location>
</feature>
<evidence type="ECO:0000259" key="4">
    <source>
        <dbReference type="PROSITE" id="PS50850"/>
    </source>
</evidence>
<feature type="compositionally biased region" description="Pro residues" evidence="2">
    <location>
        <begin position="20"/>
        <end position="36"/>
    </location>
</feature>
<dbReference type="PROSITE" id="PS50850">
    <property type="entry name" value="MFS"/>
    <property type="match status" value="1"/>
</dbReference>
<keyword evidence="3" id="KW-0812">Transmembrane</keyword>
<gene>
    <name evidence="5" type="ORF">P280DRAFT_390367</name>
</gene>
<name>A0A6A6SFH0_9PLEO</name>
<feature type="transmembrane region" description="Helical" evidence="3">
    <location>
        <begin position="102"/>
        <end position="123"/>
    </location>
</feature>
<feature type="transmembrane region" description="Helical" evidence="3">
    <location>
        <begin position="63"/>
        <end position="82"/>
    </location>
</feature>
<evidence type="ECO:0000256" key="3">
    <source>
        <dbReference type="SAM" id="Phobius"/>
    </source>
</evidence>
<feature type="transmembrane region" description="Helical" evidence="3">
    <location>
        <begin position="299"/>
        <end position="321"/>
    </location>
</feature>
<feature type="compositionally biased region" description="Basic and acidic residues" evidence="2">
    <location>
        <begin position="512"/>
        <end position="528"/>
    </location>
</feature>
<evidence type="ECO:0000313" key="6">
    <source>
        <dbReference type="Proteomes" id="UP000799753"/>
    </source>
</evidence>
<proteinExistence type="predicted"/>
<dbReference type="SUPFAM" id="SSF103473">
    <property type="entry name" value="MFS general substrate transporter"/>
    <property type="match status" value="1"/>
</dbReference>
<keyword evidence="3" id="KW-0472">Membrane</keyword>
<reference evidence="5" key="1">
    <citation type="journal article" date="2020" name="Stud. Mycol.">
        <title>101 Dothideomycetes genomes: a test case for predicting lifestyles and emergence of pathogens.</title>
        <authorList>
            <person name="Haridas S."/>
            <person name="Albert R."/>
            <person name="Binder M."/>
            <person name="Bloem J."/>
            <person name="Labutti K."/>
            <person name="Salamov A."/>
            <person name="Andreopoulos B."/>
            <person name="Baker S."/>
            <person name="Barry K."/>
            <person name="Bills G."/>
            <person name="Bluhm B."/>
            <person name="Cannon C."/>
            <person name="Castanera R."/>
            <person name="Culley D."/>
            <person name="Daum C."/>
            <person name="Ezra D."/>
            <person name="Gonzalez J."/>
            <person name="Henrissat B."/>
            <person name="Kuo A."/>
            <person name="Liang C."/>
            <person name="Lipzen A."/>
            <person name="Lutzoni F."/>
            <person name="Magnuson J."/>
            <person name="Mondo S."/>
            <person name="Nolan M."/>
            <person name="Ohm R."/>
            <person name="Pangilinan J."/>
            <person name="Park H.-J."/>
            <person name="Ramirez L."/>
            <person name="Alfaro M."/>
            <person name="Sun H."/>
            <person name="Tritt A."/>
            <person name="Yoshinaga Y."/>
            <person name="Zwiers L.-H."/>
            <person name="Turgeon B."/>
            <person name="Goodwin S."/>
            <person name="Spatafora J."/>
            <person name="Crous P."/>
            <person name="Grigoriev I."/>
        </authorList>
    </citation>
    <scope>NUCLEOTIDE SEQUENCE</scope>
    <source>
        <strain evidence="5">CBS 473.64</strain>
    </source>
</reference>
<feature type="transmembrane region" description="Helical" evidence="3">
    <location>
        <begin position="422"/>
        <end position="441"/>
    </location>
</feature>
<dbReference type="GO" id="GO:0016020">
    <property type="term" value="C:membrane"/>
    <property type="evidence" value="ECO:0007669"/>
    <property type="project" value="UniProtKB-SubCell"/>
</dbReference>
<feature type="transmembrane region" description="Helical" evidence="3">
    <location>
        <begin position="152"/>
        <end position="175"/>
    </location>
</feature>
<comment type="subcellular location">
    <subcellularLocation>
        <location evidence="1">Membrane</location>
        <topology evidence="1">Multi-pass membrane protein</topology>
    </subcellularLocation>
</comment>
<dbReference type="CDD" id="cd17324">
    <property type="entry name" value="MFS_NepI_like"/>
    <property type="match status" value="1"/>
</dbReference>
<dbReference type="Gene3D" id="1.20.1250.20">
    <property type="entry name" value="MFS general substrate transporter like domains"/>
    <property type="match status" value="1"/>
</dbReference>